<comment type="caution">
    <text evidence="2">The sequence shown here is derived from an EMBL/GenBank/DDBJ whole genome shotgun (WGS) entry which is preliminary data.</text>
</comment>
<reference evidence="2 3" key="1">
    <citation type="submission" date="2018-12" db="EMBL/GenBank/DDBJ databases">
        <authorList>
            <person name="Feng G."/>
            <person name="Zhu H."/>
        </authorList>
    </citation>
    <scope>NUCLEOTIDE SEQUENCE [LARGE SCALE GENOMIC DNA]</scope>
    <source>
        <strain evidence="2 3">KCTC 12533</strain>
    </source>
</reference>
<evidence type="ECO:0000313" key="2">
    <source>
        <dbReference type="EMBL" id="RSK45197.1"/>
    </source>
</evidence>
<evidence type="ECO:0000256" key="1">
    <source>
        <dbReference type="SAM" id="MobiDB-lite"/>
    </source>
</evidence>
<name>A0A3R9MLQ7_9BACT</name>
<dbReference type="RefSeq" id="WP_125423805.1">
    <property type="nucleotide sequence ID" value="NZ_RWIT01000015.1"/>
</dbReference>
<protein>
    <submittedName>
        <fullName evidence="2">Uncharacterized protein</fullName>
    </submittedName>
</protein>
<gene>
    <name evidence="2" type="ORF">EI291_18980</name>
</gene>
<dbReference type="AlphaFoldDB" id="A0A3R9MLQ7"/>
<organism evidence="2 3">
    <name type="scientific">Hymenobacter rigui</name>
    <dbReference type="NCBI Taxonomy" id="334424"/>
    <lineage>
        <taxon>Bacteria</taxon>
        <taxon>Pseudomonadati</taxon>
        <taxon>Bacteroidota</taxon>
        <taxon>Cytophagia</taxon>
        <taxon>Cytophagales</taxon>
        <taxon>Hymenobacteraceae</taxon>
        <taxon>Hymenobacter</taxon>
    </lineage>
</organism>
<feature type="region of interest" description="Disordered" evidence="1">
    <location>
        <begin position="211"/>
        <end position="259"/>
    </location>
</feature>
<accession>A0A3R9MLQ7</accession>
<dbReference type="EMBL" id="RWIT01000015">
    <property type="protein sequence ID" value="RSK45197.1"/>
    <property type="molecule type" value="Genomic_DNA"/>
</dbReference>
<keyword evidence="3" id="KW-1185">Reference proteome</keyword>
<feature type="compositionally biased region" description="Pro residues" evidence="1">
    <location>
        <begin position="249"/>
        <end position="259"/>
    </location>
</feature>
<evidence type="ECO:0000313" key="3">
    <source>
        <dbReference type="Proteomes" id="UP000273500"/>
    </source>
</evidence>
<dbReference type="Proteomes" id="UP000273500">
    <property type="component" value="Unassembled WGS sequence"/>
</dbReference>
<feature type="compositionally biased region" description="Low complexity" evidence="1">
    <location>
        <begin position="226"/>
        <end position="248"/>
    </location>
</feature>
<proteinExistence type="predicted"/>
<dbReference type="OrthoDB" id="865169at2"/>
<sequence>MSAHPLHLLPLSQCLLQWHLKVDDLWHRTATIEVTRTITRGTRAGVTETLLRRGSRDVCDGAKATGEELLKQYRRRVEKLLQQPLLLGLLVTDTGELTLPSILVDARQLMQKRSLTERTMRNHLAQLLAVGFISRKKWHGRQRSFELWINPSYVCKAPQNAPEVAVAPVSTCTSIAAALSTNGTKFPVIELLEDHKEQKLEIGQCGENASDVVSERPFQEAEASNPAGRAAQAAKQGQGRGAAAAAPETPTPVAPPTQPELPANYEAFVIEAWLLAKALLYPEQRFNAFQEQLARQAILRGVYRGFTDQHFDFERYHKGVLRRIELAEKYFTRHAGRYWAPMPWAEMVTGRGYFDFENEKGFKGTLKWLVADQRAEQLARVNRAVGKAIGELKVRRKLELGQKTPLRVPRWIVEAESRRTLYHRHVAALEQLGGTLALDKYHKLAEPLLR</sequence>